<evidence type="ECO:0000313" key="3">
    <source>
        <dbReference type="Proteomes" id="UP000184520"/>
    </source>
</evidence>
<keyword evidence="1" id="KW-0472">Membrane</keyword>
<dbReference type="STRING" id="634436.SAMN05216361_4123"/>
<feature type="transmembrane region" description="Helical" evidence="1">
    <location>
        <begin position="23"/>
        <end position="44"/>
    </location>
</feature>
<organism evidence="2 3">
    <name type="scientific">Marisediminitalea aggregata</name>
    <dbReference type="NCBI Taxonomy" id="634436"/>
    <lineage>
        <taxon>Bacteria</taxon>
        <taxon>Pseudomonadati</taxon>
        <taxon>Pseudomonadota</taxon>
        <taxon>Gammaproteobacteria</taxon>
        <taxon>Alteromonadales</taxon>
        <taxon>Alteromonadaceae</taxon>
        <taxon>Marisediminitalea</taxon>
    </lineage>
</organism>
<dbReference type="AlphaFoldDB" id="A0A1M5RBZ0"/>
<keyword evidence="1" id="KW-1133">Transmembrane helix</keyword>
<sequence length="171" mass="18957">MDPLAQLNDIQTPSDVDWWPLAWGWWAVIALALLIIVLTARAWYRHRQFTKAKREALATLATFSAEPAQAAVNTNQLLKRVAKHYFGAEAVSALYGDKWLQFLQSTVSNKHAVSMAAGLEVMIGKVYQQSLCSDAEASDIFTAASIWLKQANLKQMPIETTTIEAQGANHV</sequence>
<reference evidence="3" key="1">
    <citation type="submission" date="2016-11" db="EMBL/GenBank/DDBJ databases">
        <authorList>
            <person name="Varghese N."/>
            <person name="Submissions S."/>
        </authorList>
    </citation>
    <scope>NUCLEOTIDE SEQUENCE [LARGE SCALE GENOMIC DNA]</scope>
    <source>
        <strain evidence="3">CGMCC 1.8995</strain>
    </source>
</reference>
<name>A0A1M5RBZ0_9ALTE</name>
<dbReference type="RefSeq" id="WP_073325059.1">
    <property type="nucleotide sequence ID" value="NZ_FQWD01000007.1"/>
</dbReference>
<dbReference type="OrthoDB" id="283083at2"/>
<gene>
    <name evidence="2" type="ORF">SAMN05216361_4123</name>
</gene>
<dbReference type="Pfam" id="PF14316">
    <property type="entry name" value="DUF4381"/>
    <property type="match status" value="1"/>
</dbReference>
<dbReference type="Proteomes" id="UP000184520">
    <property type="component" value="Unassembled WGS sequence"/>
</dbReference>
<evidence type="ECO:0008006" key="4">
    <source>
        <dbReference type="Google" id="ProtNLM"/>
    </source>
</evidence>
<proteinExistence type="predicted"/>
<keyword evidence="1" id="KW-0812">Transmembrane</keyword>
<accession>A0A1M5RBZ0</accession>
<evidence type="ECO:0000256" key="1">
    <source>
        <dbReference type="SAM" id="Phobius"/>
    </source>
</evidence>
<dbReference type="InterPro" id="IPR025489">
    <property type="entry name" value="DUF4381"/>
</dbReference>
<keyword evidence="3" id="KW-1185">Reference proteome</keyword>
<evidence type="ECO:0000313" key="2">
    <source>
        <dbReference type="EMBL" id="SHH23781.1"/>
    </source>
</evidence>
<protein>
    <recommendedName>
        <fullName evidence="4">DUF4381 domain-containing protein</fullName>
    </recommendedName>
</protein>
<dbReference type="EMBL" id="FQWD01000007">
    <property type="protein sequence ID" value="SHH23781.1"/>
    <property type="molecule type" value="Genomic_DNA"/>
</dbReference>